<dbReference type="GO" id="GO:0071978">
    <property type="term" value="P:bacterial-type flagellum-dependent swarming motility"/>
    <property type="evidence" value="ECO:0007669"/>
    <property type="project" value="TreeGrafter"/>
</dbReference>
<evidence type="ECO:0000256" key="6">
    <source>
        <dbReference type="ARBA" id="ARBA00022692"/>
    </source>
</evidence>
<protein>
    <recommendedName>
        <fullName evidence="10">Flagellar protein FliL</fullName>
    </recommendedName>
</protein>
<evidence type="ECO:0000256" key="8">
    <source>
        <dbReference type="ARBA" id="ARBA00022989"/>
    </source>
</evidence>
<dbReference type="AlphaFoldDB" id="A0A1V0RM08"/>
<dbReference type="PANTHER" id="PTHR35091">
    <property type="entry name" value="FLAGELLAR PROTEIN FLIL"/>
    <property type="match status" value="1"/>
</dbReference>
<dbReference type="GO" id="GO:0009425">
    <property type="term" value="C:bacterial-type flagellum basal body"/>
    <property type="evidence" value="ECO:0007669"/>
    <property type="project" value="InterPro"/>
</dbReference>
<keyword evidence="12" id="KW-1185">Reference proteome</keyword>
<keyword evidence="10" id="KW-0997">Cell inner membrane</keyword>
<keyword evidence="6 10" id="KW-0812">Transmembrane</keyword>
<evidence type="ECO:0000313" key="12">
    <source>
        <dbReference type="Proteomes" id="UP000192273"/>
    </source>
</evidence>
<name>A0A1V0RM08_9RHOB</name>
<evidence type="ECO:0000313" key="11">
    <source>
        <dbReference type="EMBL" id="ARE82784.1"/>
    </source>
</evidence>
<evidence type="ECO:0000256" key="3">
    <source>
        <dbReference type="ARBA" id="ARBA00008281"/>
    </source>
</evidence>
<accession>A0A1V0RM08</accession>
<dbReference type="PANTHER" id="PTHR35091:SF2">
    <property type="entry name" value="FLAGELLAR PROTEIN FLIL"/>
    <property type="match status" value="1"/>
</dbReference>
<sequence length="191" mass="20292">MADAALPNLDARPKGGFLKKMLVWLLMALLLGGGGFGAGFYLSGGALSPSQEVLRLLELETAAAEAAGEAEAGPKRIPKEMPEAPVFETRYHEFPDPLTTNLKGSRRFLQIGVGVSTQYDESVIAHIETHAMALRSDMLAVISGFAEEDVEGTAGREALAEALKTAINARLEALEGFGGIEGVFFPSFVLQ</sequence>
<comment type="function">
    <text evidence="1 10">Controls the rotational direction of flagella during chemotaxis.</text>
</comment>
<keyword evidence="11" id="KW-0969">Cilium</keyword>
<dbReference type="EMBL" id="CP020474">
    <property type="protein sequence ID" value="ARE82784.1"/>
    <property type="molecule type" value="Genomic_DNA"/>
</dbReference>
<comment type="subcellular location">
    <subcellularLocation>
        <location evidence="10">Cell inner membrane</location>
    </subcellularLocation>
    <subcellularLocation>
        <location evidence="2">Cell membrane</location>
        <topology evidence="2">Single-pass membrane protein</topology>
    </subcellularLocation>
</comment>
<evidence type="ECO:0000256" key="5">
    <source>
        <dbReference type="ARBA" id="ARBA00022500"/>
    </source>
</evidence>
<dbReference type="RefSeq" id="WP_081506796.1">
    <property type="nucleotide sequence ID" value="NZ_CP020474.1"/>
</dbReference>
<proteinExistence type="inferred from homology"/>
<dbReference type="Pfam" id="PF03748">
    <property type="entry name" value="FliL"/>
    <property type="match status" value="1"/>
</dbReference>
<evidence type="ECO:0000256" key="9">
    <source>
        <dbReference type="ARBA" id="ARBA00023136"/>
    </source>
</evidence>
<dbReference type="InterPro" id="IPR005503">
    <property type="entry name" value="FliL"/>
</dbReference>
<evidence type="ECO:0000256" key="1">
    <source>
        <dbReference type="ARBA" id="ARBA00002254"/>
    </source>
</evidence>
<keyword evidence="4" id="KW-1003">Cell membrane</keyword>
<keyword evidence="8 10" id="KW-1133">Transmembrane helix</keyword>
<dbReference type="GO" id="GO:0006935">
    <property type="term" value="P:chemotaxis"/>
    <property type="evidence" value="ECO:0007669"/>
    <property type="project" value="UniProtKB-KW"/>
</dbReference>
<comment type="similarity">
    <text evidence="3 10">Belongs to the FliL family.</text>
</comment>
<keyword evidence="9 10" id="KW-0472">Membrane</keyword>
<dbReference type="OrthoDB" id="7058946at2"/>
<keyword evidence="11" id="KW-0966">Cell projection</keyword>
<feature type="transmembrane region" description="Helical" evidence="10">
    <location>
        <begin position="21"/>
        <end position="42"/>
    </location>
</feature>
<evidence type="ECO:0000256" key="2">
    <source>
        <dbReference type="ARBA" id="ARBA00004162"/>
    </source>
</evidence>
<keyword evidence="5 10" id="KW-0145">Chemotaxis</keyword>
<dbReference type="Proteomes" id="UP000192273">
    <property type="component" value="Chromosome"/>
</dbReference>
<keyword evidence="11" id="KW-0282">Flagellum</keyword>
<evidence type="ECO:0000256" key="4">
    <source>
        <dbReference type="ARBA" id="ARBA00022475"/>
    </source>
</evidence>
<evidence type="ECO:0000256" key="7">
    <source>
        <dbReference type="ARBA" id="ARBA00022779"/>
    </source>
</evidence>
<gene>
    <name evidence="11" type="ORF">ROSMUCSMR3_01291</name>
</gene>
<organism evidence="11 12">
    <name type="scientific">Roseovarius mucosus</name>
    <dbReference type="NCBI Taxonomy" id="215743"/>
    <lineage>
        <taxon>Bacteria</taxon>
        <taxon>Pseudomonadati</taxon>
        <taxon>Pseudomonadota</taxon>
        <taxon>Alphaproteobacteria</taxon>
        <taxon>Rhodobacterales</taxon>
        <taxon>Roseobacteraceae</taxon>
        <taxon>Roseovarius</taxon>
    </lineage>
</organism>
<dbReference type="GO" id="GO:0005886">
    <property type="term" value="C:plasma membrane"/>
    <property type="evidence" value="ECO:0007669"/>
    <property type="project" value="UniProtKB-SubCell"/>
</dbReference>
<reference evidence="11 12" key="1">
    <citation type="submission" date="2017-03" db="EMBL/GenBank/DDBJ databases">
        <title>Genome Sequence of Roseovarius mucosus strain SMR3 Isolated from a culture of the Diatom Skeletonema marinoi.</title>
        <authorList>
            <person name="Topel M."/>
            <person name="Pinder M."/>
            <person name="Johansson O.N."/>
            <person name="Kourtchenko O."/>
            <person name="Godhe A."/>
            <person name="Clarke A.K."/>
        </authorList>
    </citation>
    <scope>NUCLEOTIDE SEQUENCE [LARGE SCALE GENOMIC DNA]</scope>
    <source>
        <strain evidence="11 12">SMR3</strain>
    </source>
</reference>
<dbReference type="KEGG" id="rmm:ROSMUCSMR3_01291"/>
<keyword evidence="7 10" id="KW-0283">Flagellar rotation</keyword>
<evidence type="ECO:0000256" key="10">
    <source>
        <dbReference type="RuleBase" id="RU364125"/>
    </source>
</evidence>